<protein>
    <submittedName>
        <fullName evidence="2">Uncharacterized protein</fullName>
    </submittedName>
</protein>
<keyword evidence="1" id="KW-0812">Transmembrane</keyword>
<organism evidence="2 3">
    <name type="scientific">Flavobacterium franklandianum</name>
    <dbReference type="NCBI Taxonomy" id="2594430"/>
    <lineage>
        <taxon>Bacteria</taxon>
        <taxon>Pseudomonadati</taxon>
        <taxon>Bacteroidota</taxon>
        <taxon>Flavobacteriia</taxon>
        <taxon>Flavobacteriales</taxon>
        <taxon>Flavobacteriaceae</taxon>
        <taxon>Flavobacterium</taxon>
    </lineage>
</organism>
<comment type="caution">
    <text evidence="2">The sequence shown here is derived from an EMBL/GenBank/DDBJ whole genome shotgun (WGS) entry which is preliminary data.</text>
</comment>
<accession>A0A553C7Z9</accession>
<keyword evidence="3" id="KW-1185">Reference proteome</keyword>
<evidence type="ECO:0000256" key="1">
    <source>
        <dbReference type="SAM" id="Phobius"/>
    </source>
</evidence>
<dbReference type="RefSeq" id="WP_144071819.1">
    <property type="nucleotide sequence ID" value="NZ_VJZR01000012.1"/>
</dbReference>
<keyword evidence="1" id="KW-0472">Membrane</keyword>
<evidence type="ECO:0000313" key="2">
    <source>
        <dbReference type="EMBL" id="TRX16593.1"/>
    </source>
</evidence>
<keyword evidence="1" id="KW-1133">Transmembrane helix</keyword>
<proteinExistence type="predicted"/>
<feature type="transmembrane region" description="Helical" evidence="1">
    <location>
        <begin position="12"/>
        <end position="29"/>
    </location>
</feature>
<dbReference type="OrthoDB" id="678514at2"/>
<dbReference type="AlphaFoldDB" id="A0A553C7Z9"/>
<gene>
    <name evidence="2" type="ORF">FNW17_12590</name>
</gene>
<dbReference type="Proteomes" id="UP000318585">
    <property type="component" value="Unassembled WGS sequence"/>
</dbReference>
<dbReference type="EMBL" id="VJZR01000012">
    <property type="protein sequence ID" value="TRX16593.1"/>
    <property type="molecule type" value="Genomic_DNA"/>
</dbReference>
<sequence>MIPLYFDPGTGALIVQFLAAAVAGVLLFYRTVMHKIKSIFGIKDKKEDDFMDETDNSEDNK</sequence>
<name>A0A553C7Z9_9FLAO</name>
<reference evidence="2 3" key="1">
    <citation type="submission" date="2019-07" db="EMBL/GenBank/DDBJ databases">
        <title>Novel species of Flavobacterium.</title>
        <authorList>
            <person name="Liu Q."/>
            <person name="Xin Y.-H."/>
        </authorList>
    </citation>
    <scope>NUCLEOTIDE SEQUENCE [LARGE SCALE GENOMIC DNA]</scope>
    <source>
        <strain evidence="2 3">LB3P56</strain>
    </source>
</reference>
<evidence type="ECO:0000313" key="3">
    <source>
        <dbReference type="Proteomes" id="UP000318585"/>
    </source>
</evidence>